<dbReference type="OrthoDB" id="184770at2759"/>
<dbReference type="Proteomes" id="UP000243217">
    <property type="component" value="Unassembled WGS sequence"/>
</dbReference>
<evidence type="ECO:0000313" key="3">
    <source>
        <dbReference type="Proteomes" id="UP000243217"/>
    </source>
</evidence>
<proteinExistence type="predicted"/>
<organism evidence="2 3">
    <name type="scientific">Thraustotheca clavata</name>
    <dbReference type="NCBI Taxonomy" id="74557"/>
    <lineage>
        <taxon>Eukaryota</taxon>
        <taxon>Sar</taxon>
        <taxon>Stramenopiles</taxon>
        <taxon>Oomycota</taxon>
        <taxon>Saprolegniomycetes</taxon>
        <taxon>Saprolegniales</taxon>
        <taxon>Achlyaceae</taxon>
        <taxon>Thraustotheca</taxon>
    </lineage>
</organism>
<protein>
    <submittedName>
        <fullName evidence="2">Uncharacterized protein</fullName>
    </submittedName>
</protein>
<accession>A0A1V9YTP5</accession>
<feature type="region of interest" description="Disordered" evidence="1">
    <location>
        <begin position="175"/>
        <end position="196"/>
    </location>
</feature>
<sequence length="213" mass="24245">MSLRSFSEDTLQDNWYEERSEPLQGVLPFDEKTNFKTTNVQDFTNPRAIQERHELHKKRPRMIRGDNYEQAVASRPLRNRPDFGFGAILPTPDPNHENRYLKTISQEAFGVPTKDLPRNILGPAGGAGGVRLERGKAASGASGEVIRTHSDPQKDTHAQRSWMYTKDPILSRVNKKSNQEVEDIKTPPPAHYRRQSTNITSIDHKKDGIFIDD</sequence>
<reference evidence="2 3" key="1">
    <citation type="journal article" date="2014" name="Genome Biol. Evol.">
        <title>The secreted proteins of Achlya hypogyna and Thraustotheca clavata identify the ancestral oomycete secretome and reveal gene acquisitions by horizontal gene transfer.</title>
        <authorList>
            <person name="Misner I."/>
            <person name="Blouin N."/>
            <person name="Leonard G."/>
            <person name="Richards T.A."/>
            <person name="Lane C.E."/>
        </authorList>
    </citation>
    <scope>NUCLEOTIDE SEQUENCE [LARGE SCALE GENOMIC DNA]</scope>
    <source>
        <strain evidence="2 3">ATCC 34112</strain>
    </source>
</reference>
<keyword evidence="3" id="KW-1185">Reference proteome</keyword>
<evidence type="ECO:0000313" key="2">
    <source>
        <dbReference type="EMBL" id="OQR88990.1"/>
    </source>
</evidence>
<gene>
    <name evidence="2" type="ORF">THRCLA_09980</name>
</gene>
<name>A0A1V9YTP5_9STRA</name>
<dbReference type="EMBL" id="JNBS01002913">
    <property type="protein sequence ID" value="OQR88990.1"/>
    <property type="molecule type" value="Genomic_DNA"/>
</dbReference>
<comment type="caution">
    <text evidence="2">The sequence shown here is derived from an EMBL/GenBank/DDBJ whole genome shotgun (WGS) entry which is preliminary data.</text>
</comment>
<feature type="compositionally biased region" description="Basic and acidic residues" evidence="1">
    <location>
        <begin position="146"/>
        <end position="158"/>
    </location>
</feature>
<feature type="region of interest" description="Disordered" evidence="1">
    <location>
        <begin position="139"/>
        <end position="158"/>
    </location>
</feature>
<evidence type="ECO:0000256" key="1">
    <source>
        <dbReference type="SAM" id="MobiDB-lite"/>
    </source>
</evidence>
<dbReference type="AlphaFoldDB" id="A0A1V9YTP5"/>